<dbReference type="GO" id="GO:0002939">
    <property type="term" value="P:tRNA N1-guanine methylation"/>
    <property type="evidence" value="ECO:0007669"/>
    <property type="project" value="TreeGrafter"/>
</dbReference>
<comment type="subcellular location">
    <subcellularLocation>
        <location evidence="2">Cytoplasm</location>
    </subcellularLocation>
</comment>
<dbReference type="NCBIfam" id="NF000648">
    <property type="entry name" value="PRK00026.1"/>
    <property type="match status" value="1"/>
</dbReference>
<dbReference type="GO" id="GO:0005829">
    <property type="term" value="C:cytosol"/>
    <property type="evidence" value="ECO:0007669"/>
    <property type="project" value="TreeGrafter"/>
</dbReference>
<dbReference type="InterPro" id="IPR016009">
    <property type="entry name" value="tRNA_MeTrfase_TRMD/TRM10"/>
</dbReference>
<dbReference type="PANTHER" id="PTHR46417:SF1">
    <property type="entry name" value="TRNA (GUANINE-N(1)-)-METHYLTRANSFERASE"/>
    <property type="match status" value="1"/>
</dbReference>
<dbReference type="PANTHER" id="PTHR46417">
    <property type="entry name" value="TRNA (GUANINE-N(1)-)-METHYLTRANSFERASE"/>
    <property type="match status" value="1"/>
</dbReference>
<comment type="similarity">
    <text evidence="3">Belongs to the RNA methyltransferase TrmD family.</text>
</comment>
<dbReference type="PIRSF" id="PIRSF000386">
    <property type="entry name" value="tRNA_mtase"/>
    <property type="match status" value="1"/>
</dbReference>
<evidence type="ECO:0000256" key="5">
    <source>
        <dbReference type="ARBA" id="ARBA00012807"/>
    </source>
</evidence>
<evidence type="ECO:0000256" key="2">
    <source>
        <dbReference type="ARBA" id="ARBA00004496"/>
    </source>
</evidence>
<evidence type="ECO:0000256" key="11">
    <source>
        <dbReference type="ARBA" id="ARBA00022694"/>
    </source>
</evidence>
<comment type="subunit">
    <text evidence="4">Homodimer.</text>
</comment>
<evidence type="ECO:0000259" key="15">
    <source>
        <dbReference type="Pfam" id="PF01746"/>
    </source>
</evidence>
<dbReference type="Pfam" id="PF01746">
    <property type="entry name" value="tRNA_m1G_MT"/>
    <property type="match status" value="1"/>
</dbReference>
<accession>A0A382I0V6</accession>
<dbReference type="AlphaFoldDB" id="A0A382I0V6"/>
<evidence type="ECO:0000256" key="13">
    <source>
        <dbReference type="ARBA" id="ARBA00033392"/>
    </source>
</evidence>
<dbReference type="EMBL" id="UINC01064128">
    <property type="protein sequence ID" value="SVB92483.1"/>
    <property type="molecule type" value="Genomic_DNA"/>
</dbReference>
<evidence type="ECO:0000256" key="1">
    <source>
        <dbReference type="ARBA" id="ARBA00002634"/>
    </source>
</evidence>
<keyword evidence="10" id="KW-0949">S-adenosyl-L-methionine</keyword>
<evidence type="ECO:0000256" key="4">
    <source>
        <dbReference type="ARBA" id="ARBA00011738"/>
    </source>
</evidence>
<comment type="catalytic activity">
    <reaction evidence="14">
        <text>guanosine(37) in tRNA + S-adenosyl-L-methionine = N(1)-methylguanosine(37) in tRNA + S-adenosyl-L-homocysteine + H(+)</text>
        <dbReference type="Rhea" id="RHEA:36899"/>
        <dbReference type="Rhea" id="RHEA-COMP:10145"/>
        <dbReference type="Rhea" id="RHEA-COMP:10147"/>
        <dbReference type="ChEBI" id="CHEBI:15378"/>
        <dbReference type="ChEBI" id="CHEBI:57856"/>
        <dbReference type="ChEBI" id="CHEBI:59789"/>
        <dbReference type="ChEBI" id="CHEBI:73542"/>
        <dbReference type="ChEBI" id="CHEBI:74269"/>
        <dbReference type="EC" id="2.1.1.228"/>
    </reaction>
</comment>
<dbReference type="NCBIfam" id="TIGR00088">
    <property type="entry name" value="trmD"/>
    <property type="match status" value="1"/>
</dbReference>
<dbReference type="CDD" id="cd18080">
    <property type="entry name" value="TrmD-like"/>
    <property type="match status" value="1"/>
</dbReference>
<evidence type="ECO:0000256" key="10">
    <source>
        <dbReference type="ARBA" id="ARBA00022691"/>
    </source>
</evidence>
<dbReference type="Gene3D" id="3.40.1280.10">
    <property type="match status" value="1"/>
</dbReference>
<keyword evidence="7" id="KW-0963">Cytoplasm</keyword>
<evidence type="ECO:0000256" key="9">
    <source>
        <dbReference type="ARBA" id="ARBA00022679"/>
    </source>
</evidence>
<evidence type="ECO:0000313" key="16">
    <source>
        <dbReference type="EMBL" id="SVB92483.1"/>
    </source>
</evidence>
<organism evidence="16">
    <name type="scientific">marine metagenome</name>
    <dbReference type="NCBI Taxonomy" id="408172"/>
    <lineage>
        <taxon>unclassified sequences</taxon>
        <taxon>metagenomes</taxon>
        <taxon>ecological metagenomes</taxon>
    </lineage>
</organism>
<keyword evidence="11" id="KW-0819">tRNA processing</keyword>
<dbReference type="Gene3D" id="1.10.1270.20">
    <property type="entry name" value="tRNA(m1g37)methyltransferase, domain 2"/>
    <property type="match status" value="1"/>
</dbReference>
<name>A0A382I0V6_9ZZZZ</name>
<sequence>MTLFPNLFPGPLGHSLAGTALERGLWSLKTVDIRNFARDKHGAVDDAPYGGGPGMVLRPDVAAAAIDSAMDDGGHSDRDFARICLTPRGSPVTQSRIQSWAAGAGVIVLCGRFEGIDQRVVEARTMEEVSVGDFVMSSGEPAAIALIDGCIRLLPGVVGNPDAIVEESFEQELLEYPHYTRPQLWQGKEVPAALLSGDHERIKTWRRREAERVTKERRPDMWQRYRLPNDRTN</sequence>
<evidence type="ECO:0000256" key="14">
    <source>
        <dbReference type="ARBA" id="ARBA00047783"/>
    </source>
</evidence>
<dbReference type="SUPFAM" id="SSF75217">
    <property type="entry name" value="alpha/beta knot"/>
    <property type="match status" value="1"/>
</dbReference>
<evidence type="ECO:0000256" key="3">
    <source>
        <dbReference type="ARBA" id="ARBA00007630"/>
    </source>
</evidence>
<dbReference type="InterPro" id="IPR029028">
    <property type="entry name" value="Alpha/beta_knot_MTases"/>
</dbReference>
<dbReference type="GO" id="GO:0052906">
    <property type="term" value="F:tRNA (guanine(37)-N1)-methyltransferase activity"/>
    <property type="evidence" value="ECO:0007669"/>
    <property type="project" value="UniProtKB-EC"/>
</dbReference>
<comment type="function">
    <text evidence="1">Specifically methylates guanosine-37 in various tRNAs.</text>
</comment>
<feature type="domain" description="tRNA methyltransferase TRMD/TRM10-type" evidence="15">
    <location>
        <begin position="1"/>
        <end position="223"/>
    </location>
</feature>
<evidence type="ECO:0000256" key="8">
    <source>
        <dbReference type="ARBA" id="ARBA00022603"/>
    </source>
</evidence>
<keyword evidence="9" id="KW-0808">Transferase</keyword>
<dbReference type="InterPro" id="IPR002649">
    <property type="entry name" value="tRNA_m1G_MeTrfase_TrmD"/>
</dbReference>
<evidence type="ECO:0000256" key="7">
    <source>
        <dbReference type="ARBA" id="ARBA00022490"/>
    </source>
</evidence>
<dbReference type="HAMAP" id="MF_00605">
    <property type="entry name" value="TrmD"/>
    <property type="match status" value="1"/>
</dbReference>
<dbReference type="EC" id="2.1.1.228" evidence="5"/>
<proteinExistence type="inferred from homology"/>
<evidence type="ECO:0000256" key="12">
    <source>
        <dbReference type="ARBA" id="ARBA00029736"/>
    </source>
</evidence>
<keyword evidence="8" id="KW-0489">Methyltransferase</keyword>
<reference evidence="16" key="1">
    <citation type="submission" date="2018-05" db="EMBL/GenBank/DDBJ databases">
        <authorList>
            <person name="Lanie J.A."/>
            <person name="Ng W.-L."/>
            <person name="Kazmierczak K.M."/>
            <person name="Andrzejewski T.M."/>
            <person name="Davidsen T.M."/>
            <person name="Wayne K.J."/>
            <person name="Tettelin H."/>
            <person name="Glass J.I."/>
            <person name="Rusch D."/>
            <person name="Podicherti R."/>
            <person name="Tsui H.-C.T."/>
            <person name="Winkler M.E."/>
        </authorList>
    </citation>
    <scope>NUCLEOTIDE SEQUENCE</scope>
</reference>
<protein>
    <recommendedName>
        <fullName evidence="6">tRNA (guanine-N(1)-)-methyltransferase</fullName>
        <ecNumber evidence="5">2.1.1.228</ecNumber>
    </recommendedName>
    <alternativeName>
        <fullName evidence="12">M1G-methyltransferase</fullName>
    </alternativeName>
    <alternativeName>
        <fullName evidence="13">tRNA [GM37] methyltransferase</fullName>
    </alternativeName>
</protein>
<dbReference type="InterPro" id="IPR023148">
    <property type="entry name" value="tRNA_m1G_MeTrfase_C_sf"/>
</dbReference>
<evidence type="ECO:0000256" key="6">
    <source>
        <dbReference type="ARBA" id="ARBA00014679"/>
    </source>
</evidence>
<dbReference type="InterPro" id="IPR029026">
    <property type="entry name" value="tRNA_m1G_MTases_N"/>
</dbReference>
<gene>
    <name evidence="16" type="ORF">METZ01_LOCUS245337</name>
</gene>